<dbReference type="EMBL" id="FXSZ01000005">
    <property type="protein sequence ID" value="SMO64480.1"/>
    <property type="molecule type" value="Genomic_DNA"/>
</dbReference>
<gene>
    <name evidence="2" type="ORF">SAMN06265350_10548</name>
</gene>
<protein>
    <submittedName>
        <fullName evidence="2">AsmA-like C-terminal region</fullName>
    </submittedName>
</protein>
<feature type="compositionally biased region" description="Basic and acidic residues" evidence="1">
    <location>
        <begin position="851"/>
        <end position="869"/>
    </location>
</feature>
<evidence type="ECO:0000313" key="2">
    <source>
        <dbReference type="EMBL" id="SMO64480.1"/>
    </source>
</evidence>
<dbReference type="GO" id="GO:0090313">
    <property type="term" value="P:regulation of protein targeting to membrane"/>
    <property type="evidence" value="ECO:0007669"/>
    <property type="project" value="TreeGrafter"/>
</dbReference>
<reference evidence="2 3" key="1">
    <citation type="submission" date="2017-05" db="EMBL/GenBank/DDBJ databases">
        <authorList>
            <person name="Varghese N."/>
            <person name="Submissions S."/>
        </authorList>
    </citation>
    <scope>NUCLEOTIDE SEQUENCE [LARGE SCALE GENOMIC DNA]</scope>
    <source>
        <strain evidence="2 3">DSM 21342</strain>
    </source>
</reference>
<dbReference type="PANTHER" id="PTHR30441:SF8">
    <property type="entry name" value="DUF748 DOMAIN-CONTAINING PROTEIN"/>
    <property type="match status" value="1"/>
</dbReference>
<name>A0A521D0Q8_9SPHI</name>
<dbReference type="Proteomes" id="UP000315971">
    <property type="component" value="Unassembled WGS sequence"/>
</dbReference>
<evidence type="ECO:0000256" key="1">
    <source>
        <dbReference type="SAM" id="MobiDB-lite"/>
    </source>
</evidence>
<dbReference type="RefSeq" id="WP_142603528.1">
    <property type="nucleotide sequence ID" value="NZ_FXSZ01000005.1"/>
</dbReference>
<dbReference type="GO" id="GO:0005886">
    <property type="term" value="C:plasma membrane"/>
    <property type="evidence" value="ECO:0007669"/>
    <property type="project" value="TreeGrafter"/>
</dbReference>
<dbReference type="PANTHER" id="PTHR30441">
    <property type="entry name" value="DUF748 DOMAIN-CONTAINING PROTEIN"/>
    <property type="match status" value="1"/>
</dbReference>
<sequence>MLKKVLITITIVLVVLLAAAVSVPFLFKDKIMTKVKSSINEKVNAKVDFKELDITLISSFPDLGVKLNNLNVIGIDSFATDTLANIEQLQLNINLMTVIKGETYEIKSIELEKPVINVHVLKSGKANWNIAKVDTSSKPAESASVFKAALKKYSVNEGKVIYNDESLGFYMDIENLNHTGKGDFTQDLFVLDTKSDIEKLTVKYGGIPYLNQAKVYADLPIEMDMKQMKFTLKENEIKLNELLLSFVGSLGMPNASDMAFDFKLDAKKSDLKNFLSLIPAIYAQNFKDLQASGKFEMNGWTKGIYNAKSLPAFNVNLVVENGKIKYPSLPSAINNIQVKTNISNPDGIIDHTVINIPAFHLAFGQEPIDGKLMIKNPVSDPFVDMAIKGKIDLKQMTTIMPLKDMQLSGALNADLQANGRKSSIDKEKYEEFKAAGQILVSNFNYSGANVPKPVSIPQATLTFNPKNITLGNLVAKVGKSDFQANGSINNYLGFVFKKNEALKGDFTVSSSLVDVNELMGPATAETKNDTTKLSVIEVPGNIDFTMNAKAGRVLYDNMDIQNAHGALVIKDKTVFFKNMGINMLDAAVTMNGSYATTDPKKPKVDIDFGIEKMNIQKAFATFNTIKMLAPIAQYTSGTFSTKLKFNSDLGQDMMPVLSSINAEGLTDIIQAVVQGFEPLNKLSLVLNTDKLKKLEISNLLTKFKISEGRLQVAPFDIKKGDFAMNVQGSNGFDKSMDYLLAMNVPRSLMGGQANALVNSLVSQFNTKAKTNVSVGDVVKVNALLGGTIMKPTIKLQLGGSSSSPATSGQTLLSQAIDDKKAELESKAKDELAKAEEKAKQEIQAQQQKMQEMAKQKADSIKKQTEEKVKNKLKGLFGQ</sequence>
<keyword evidence="3" id="KW-1185">Reference proteome</keyword>
<dbReference type="OrthoDB" id="596403at2"/>
<feature type="compositionally biased region" description="Basic and acidic residues" evidence="1">
    <location>
        <begin position="827"/>
        <end position="840"/>
    </location>
</feature>
<proteinExistence type="predicted"/>
<feature type="compositionally biased region" description="Low complexity" evidence="1">
    <location>
        <begin position="841"/>
        <end position="850"/>
    </location>
</feature>
<accession>A0A521D0Q8</accession>
<dbReference type="AlphaFoldDB" id="A0A521D0Q8"/>
<organism evidence="2 3">
    <name type="scientific">Solitalea koreensis</name>
    <dbReference type="NCBI Taxonomy" id="543615"/>
    <lineage>
        <taxon>Bacteria</taxon>
        <taxon>Pseudomonadati</taxon>
        <taxon>Bacteroidota</taxon>
        <taxon>Sphingobacteriia</taxon>
        <taxon>Sphingobacteriales</taxon>
        <taxon>Sphingobacteriaceae</taxon>
        <taxon>Solitalea</taxon>
    </lineage>
</organism>
<dbReference type="InterPro" id="IPR052894">
    <property type="entry name" value="AsmA-related"/>
</dbReference>
<feature type="region of interest" description="Disordered" evidence="1">
    <location>
        <begin position="827"/>
        <end position="878"/>
    </location>
</feature>
<evidence type="ECO:0000313" key="3">
    <source>
        <dbReference type="Proteomes" id="UP000315971"/>
    </source>
</evidence>